<name>A0A5C3DX83_9BASI</name>
<dbReference type="SUPFAM" id="SSF75005">
    <property type="entry name" value="Arabinanase/levansucrase/invertase"/>
    <property type="match status" value="1"/>
</dbReference>
<evidence type="ECO:0000256" key="2">
    <source>
        <dbReference type="ARBA" id="ARBA00022801"/>
    </source>
</evidence>
<dbReference type="AlphaFoldDB" id="A0A5C3DX83"/>
<evidence type="ECO:0000256" key="1">
    <source>
        <dbReference type="ARBA" id="ARBA00009865"/>
    </source>
</evidence>
<accession>A0A5C3DX83</accession>
<keyword evidence="4 5" id="KW-0326">Glycosidase</keyword>
<dbReference type="GO" id="GO:0005975">
    <property type="term" value="P:carbohydrate metabolic process"/>
    <property type="evidence" value="ECO:0007669"/>
    <property type="project" value="InterPro"/>
</dbReference>
<gene>
    <name evidence="7" type="ORF">UTRI_10221</name>
</gene>
<evidence type="ECO:0000256" key="5">
    <source>
        <dbReference type="RuleBase" id="RU361187"/>
    </source>
</evidence>
<dbReference type="OrthoDB" id="272289at2759"/>
<dbReference type="InterPro" id="IPR052176">
    <property type="entry name" value="Glycosyl_Hydrlase_43_Enz"/>
</dbReference>
<dbReference type="Gene3D" id="2.115.10.20">
    <property type="entry name" value="Glycosyl hydrolase domain, family 43"/>
    <property type="match status" value="1"/>
</dbReference>
<feature type="signal peptide" evidence="6">
    <location>
        <begin position="1"/>
        <end position="22"/>
    </location>
</feature>
<dbReference type="EMBL" id="OOIN01000003">
    <property type="protein sequence ID" value="SPO21947.1"/>
    <property type="molecule type" value="Genomic_DNA"/>
</dbReference>
<keyword evidence="8" id="KW-1185">Reference proteome</keyword>
<dbReference type="InterPro" id="IPR023296">
    <property type="entry name" value="Glyco_hydro_beta-prop_sf"/>
</dbReference>
<sequence length="384" mass="42014">MVKILQLALALSLTAFSQQVSARPFKPFAAESENHELWSPFKDVPFGQFGPAARQAGSGAPGSDNITEDASGLAPALAPGVRNSLGEGFDPQFLTTTKDGKPFYLVTDVDFGMKAFLRASDDLNDIYRDETKKYTIYEYSNVSYPEGVGTEAADVVQYGDRFLYTVSAIADDTMRALMSQTEDPLGPYTDLGRILGEDGAPLKGYDPHVIVHPNGNSYLTWSNHEYVQIVQLQNGAPSRAVGSVVNLISYGVNTESPSSWIYQNKVNGSRTLNLMYAEGNFYQSNYNTRLLFIDVDQDPLDPSRWYQRAQPILASDSSQGVYGPGSGSLFTGPDGKTWCAYGAFASRDGADDGKNERYVRVQVAEADERGVWLPTQVIPAQLLD</sequence>
<evidence type="ECO:0000256" key="4">
    <source>
        <dbReference type="ARBA" id="ARBA00023295"/>
    </source>
</evidence>
<proteinExistence type="inferred from homology"/>
<keyword evidence="2 5" id="KW-0378">Hydrolase</keyword>
<protein>
    <submittedName>
        <fullName evidence="7">Uncharacterized protein</fullName>
    </submittedName>
</protein>
<reference evidence="7 8" key="1">
    <citation type="submission" date="2018-03" db="EMBL/GenBank/DDBJ databases">
        <authorList>
            <person name="Guldener U."/>
        </authorList>
    </citation>
    <scope>NUCLEOTIDE SEQUENCE [LARGE SCALE GENOMIC DNA]</scope>
    <source>
        <strain evidence="7 8">NBRC100155</strain>
    </source>
</reference>
<dbReference type="PANTHER" id="PTHR43772">
    <property type="entry name" value="ENDO-1,4-BETA-XYLANASE"/>
    <property type="match status" value="1"/>
</dbReference>
<dbReference type="GO" id="GO:0004553">
    <property type="term" value="F:hydrolase activity, hydrolyzing O-glycosyl compounds"/>
    <property type="evidence" value="ECO:0007669"/>
    <property type="project" value="InterPro"/>
</dbReference>
<comment type="similarity">
    <text evidence="1 5">Belongs to the glycosyl hydrolase 43 family.</text>
</comment>
<evidence type="ECO:0000313" key="7">
    <source>
        <dbReference type="EMBL" id="SPO21947.1"/>
    </source>
</evidence>
<evidence type="ECO:0000256" key="3">
    <source>
        <dbReference type="ARBA" id="ARBA00023277"/>
    </source>
</evidence>
<dbReference type="Proteomes" id="UP000324022">
    <property type="component" value="Unassembled WGS sequence"/>
</dbReference>
<dbReference type="InterPro" id="IPR006710">
    <property type="entry name" value="Glyco_hydro_43"/>
</dbReference>
<dbReference type="Pfam" id="PF04616">
    <property type="entry name" value="Glyco_hydro_43"/>
    <property type="match status" value="1"/>
</dbReference>
<feature type="chain" id="PRO_5022685467" evidence="6">
    <location>
        <begin position="23"/>
        <end position="384"/>
    </location>
</feature>
<organism evidence="7 8">
    <name type="scientific">Ustilago trichophora</name>
    <dbReference type="NCBI Taxonomy" id="86804"/>
    <lineage>
        <taxon>Eukaryota</taxon>
        <taxon>Fungi</taxon>
        <taxon>Dikarya</taxon>
        <taxon>Basidiomycota</taxon>
        <taxon>Ustilaginomycotina</taxon>
        <taxon>Ustilaginomycetes</taxon>
        <taxon>Ustilaginales</taxon>
        <taxon>Ustilaginaceae</taxon>
        <taxon>Ustilago</taxon>
    </lineage>
</organism>
<evidence type="ECO:0000256" key="6">
    <source>
        <dbReference type="SAM" id="SignalP"/>
    </source>
</evidence>
<keyword evidence="3" id="KW-0119">Carbohydrate metabolism</keyword>
<evidence type="ECO:0000313" key="8">
    <source>
        <dbReference type="Proteomes" id="UP000324022"/>
    </source>
</evidence>
<keyword evidence="6" id="KW-0732">Signal</keyword>
<dbReference type="PANTHER" id="PTHR43772:SF2">
    <property type="entry name" value="PUTATIVE (AFU_ORTHOLOGUE AFUA_2G04480)-RELATED"/>
    <property type="match status" value="1"/>
</dbReference>